<reference evidence="6" key="1">
    <citation type="submission" date="2019-08" db="EMBL/GenBank/DDBJ databases">
        <authorList>
            <person name="Kucharzyk K."/>
            <person name="Murdoch R.W."/>
            <person name="Higgins S."/>
            <person name="Loffler F."/>
        </authorList>
    </citation>
    <scope>NUCLEOTIDE SEQUENCE</scope>
</reference>
<evidence type="ECO:0000256" key="5">
    <source>
        <dbReference type="SAM" id="MobiDB-lite"/>
    </source>
</evidence>
<feature type="compositionally biased region" description="Low complexity" evidence="5">
    <location>
        <begin position="102"/>
        <end position="113"/>
    </location>
</feature>
<evidence type="ECO:0000256" key="2">
    <source>
        <dbReference type="ARBA" id="ARBA00012438"/>
    </source>
</evidence>
<dbReference type="EMBL" id="VSSQ01052281">
    <property type="protein sequence ID" value="MPN06377.1"/>
    <property type="molecule type" value="Genomic_DNA"/>
</dbReference>
<accession>A0A645EWW8</accession>
<dbReference type="InterPro" id="IPR036890">
    <property type="entry name" value="HATPase_C_sf"/>
</dbReference>
<evidence type="ECO:0000313" key="6">
    <source>
        <dbReference type="EMBL" id="MPN06377.1"/>
    </source>
</evidence>
<dbReference type="PANTHER" id="PTHR24421:SF10">
    <property type="entry name" value="NITRATE_NITRITE SENSOR PROTEIN NARQ"/>
    <property type="match status" value="1"/>
</dbReference>
<dbReference type="InterPro" id="IPR050482">
    <property type="entry name" value="Sensor_HK_TwoCompSys"/>
</dbReference>
<dbReference type="GO" id="GO:0004673">
    <property type="term" value="F:protein histidine kinase activity"/>
    <property type="evidence" value="ECO:0007669"/>
    <property type="project" value="UniProtKB-EC"/>
</dbReference>
<keyword evidence="3" id="KW-0808">Transferase</keyword>
<protein>
    <recommendedName>
        <fullName evidence="2">histidine kinase</fullName>
        <ecNumber evidence="2">2.7.13.3</ecNumber>
    </recommendedName>
</protein>
<dbReference type="EC" id="2.7.13.3" evidence="2"/>
<dbReference type="CDD" id="cd16917">
    <property type="entry name" value="HATPase_UhpB-NarQ-NarX-like"/>
    <property type="match status" value="1"/>
</dbReference>
<evidence type="ECO:0000256" key="1">
    <source>
        <dbReference type="ARBA" id="ARBA00000085"/>
    </source>
</evidence>
<evidence type="ECO:0000256" key="3">
    <source>
        <dbReference type="ARBA" id="ARBA00022679"/>
    </source>
</evidence>
<comment type="caution">
    <text evidence="6">The sequence shown here is derived from an EMBL/GenBank/DDBJ whole genome shotgun (WGS) entry which is preliminary data.</text>
</comment>
<dbReference type="SUPFAM" id="SSF55874">
    <property type="entry name" value="ATPase domain of HSP90 chaperone/DNA topoisomerase II/histidine kinase"/>
    <property type="match status" value="1"/>
</dbReference>
<dbReference type="AlphaFoldDB" id="A0A645EWW8"/>
<dbReference type="PANTHER" id="PTHR24421">
    <property type="entry name" value="NITRATE/NITRITE SENSOR PROTEIN NARX-RELATED"/>
    <property type="match status" value="1"/>
</dbReference>
<gene>
    <name evidence="6" type="ORF">SDC9_153633</name>
</gene>
<organism evidence="6">
    <name type="scientific">bioreactor metagenome</name>
    <dbReference type="NCBI Taxonomy" id="1076179"/>
    <lineage>
        <taxon>unclassified sequences</taxon>
        <taxon>metagenomes</taxon>
        <taxon>ecological metagenomes</taxon>
    </lineage>
</organism>
<feature type="region of interest" description="Disordered" evidence="5">
    <location>
        <begin position="95"/>
        <end position="115"/>
    </location>
</feature>
<dbReference type="Gene3D" id="3.30.565.10">
    <property type="entry name" value="Histidine kinase-like ATPase, C-terminal domain"/>
    <property type="match status" value="1"/>
</dbReference>
<comment type="catalytic activity">
    <reaction evidence="1">
        <text>ATP + protein L-histidine = ADP + protein N-phospho-L-histidine.</text>
        <dbReference type="EC" id="2.7.13.3"/>
    </reaction>
</comment>
<keyword evidence="4" id="KW-0418">Kinase</keyword>
<dbReference type="GO" id="GO:0000160">
    <property type="term" value="P:phosphorelay signal transduction system"/>
    <property type="evidence" value="ECO:0007669"/>
    <property type="project" value="UniProtKB-KW"/>
</dbReference>
<name>A0A645EWW8_9ZZZZ</name>
<evidence type="ECO:0000256" key="4">
    <source>
        <dbReference type="ARBA" id="ARBA00022777"/>
    </source>
</evidence>
<sequence>MRSSAAADGPEVLPAIGLLALPGLVGSARAYGVRLEATILVQDADRASDLLDRATYRILQEALTNTVKHAPGQPVRVDVTAAPAAGVHLVVDNPLGHGGASSGPAGPGSMLSGPGSGLIGMQERAALLGGILTAGPDERGHFMVEASLPWQGETSG</sequence>
<proteinExistence type="predicted"/>